<evidence type="ECO:0008006" key="5">
    <source>
        <dbReference type="Google" id="ProtNLM"/>
    </source>
</evidence>
<keyword evidence="2" id="KW-0472">Membrane</keyword>
<keyword evidence="2" id="KW-0812">Transmembrane</keyword>
<comment type="caution">
    <text evidence="3">The sequence shown here is derived from an EMBL/GenBank/DDBJ whole genome shotgun (WGS) entry which is preliminary data.</text>
</comment>
<evidence type="ECO:0000313" key="3">
    <source>
        <dbReference type="EMBL" id="MCC2029329.1"/>
    </source>
</evidence>
<dbReference type="Pfam" id="PF18986">
    <property type="entry name" value="DUF5719"/>
    <property type="match status" value="1"/>
</dbReference>
<keyword evidence="4" id="KW-1185">Reference proteome</keyword>
<dbReference type="Proteomes" id="UP001139289">
    <property type="component" value="Unassembled WGS sequence"/>
</dbReference>
<dbReference type="PROSITE" id="PS51257">
    <property type="entry name" value="PROKAR_LIPOPROTEIN"/>
    <property type="match status" value="1"/>
</dbReference>
<feature type="region of interest" description="Disordered" evidence="1">
    <location>
        <begin position="72"/>
        <end position="112"/>
    </location>
</feature>
<protein>
    <recommendedName>
        <fullName evidence="5">Large extracellular alpha-helical protein</fullName>
    </recommendedName>
</protein>
<dbReference type="RefSeq" id="WP_227530408.1">
    <property type="nucleotide sequence ID" value="NZ_JAGTTM010000002.1"/>
</dbReference>
<organism evidence="3 4">
    <name type="scientific">Microbacterium tenebrionis</name>
    <dbReference type="NCBI Taxonomy" id="2830665"/>
    <lineage>
        <taxon>Bacteria</taxon>
        <taxon>Bacillati</taxon>
        <taxon>Actinomycetota</taxon>
        <taxon>Actinomycetes</taxon>
        <taxon>Micrococcales</taxon>
        <taxon>Microbacteriaceae</taxon>
        <taxon>Microbacterium</taxon>
    </lineage>
</organism>
<sequence>MIQNRAVRLVATGARFLTGAALAIGCVVAVVVAVAMPWPSTQAQPAQVSVTPTAGDTTLVCTGDFRALGRNATDASQQQSGGTPSLTVESTGSTEESELAAPELGESSGPKHFVASAEQGGDSLIAAAESITLNADDLSGLAAAACREPRTESWLIGGAVETGTSDLVILANPGDVTATATITMFGLEETSSSVLVPAGTQISVPLSSVAAGTPSPVVRVTAEGAPLRATVQSSLIRTLDPSGSDLQDAAAAPAERIGFAGVQVEAASDDFPLTLLRLMATEEATNARISVRSGGEEVLQTTVPLDAGAPTDVDLQALEPGVYSIDIEADASVVGAVRQTTGAGAGSDFAWMPSAPEIDGEVLVAVPAGPGPRMHLVNASDDAVTVTVAGTSGGQPQEVSIPVGGDAVIEVRSSSAYSVSTDGPIRAAVMLSGTDALAGWPVWAGAAAQEPITVYP</sequence>
<feature type="transmembrane region" description="Helical" evidence="2">
    <location>
        <begin position="12"/>
        <end position="38"/>
    </location>
</feature>
<dbReference type="InterPro" id="IPR043777">
    <property type="entry name" value="DUF5719"/>
</dbReference>
<evidence type="ECO:0000313" key="4">
    <source>
        <dbReference type="Proteomes" id="UP001139289"/>
    </source>
</evidence>
<feature type="compositionally biased region" description="Polar residues" evidence="1">
    <location>
        <begin position="73"/>
        <end position="84"/>
    </location>
</feature>
<gene>
    <name evidence="3" type="ORF">KEC56_07335</name>
</gene>
<dbReference type="AlphaFoldDB" id="A0A9X1LP50"/>
<name>A0A9X1LP50_9MICO</name>
<evidence type="ECO:0000256" key="2">
    <source>
        <dbReference type="SAM" id="Phobius"/>
    </source>
</evidence>
<keyword evidence="2" id="KW-1133">Transmembrane helix</keyword>
<feature type="compositionally biased region" description="Low complexity" evidence="1">
    <location>
        <begin position="85"/>
        <end position="94"/>
    </location>
</feature>
<proteinExistence type="predicted"/>
<accession>A0A9X1LP50</accession>
<evidence type="ECO:0000256" key="1">
    <source>
        <dbReference type="SAM" id="MobiDB-lite"/>
    </source>
</evidence>
<reference evidence="3" key="1">
    <citation type="submission" date="2021-04" db="EMBL/GenBank/DDBJ databases">
        <title>Microbacterium tenobrionis sp. nov. and Microbacterium allomyrinae sp. nov., isolated from larvae of Tenobrio molitor and Allomyrina dichotoma, respectively.</title>
        <authorList>
            <person name="Lee S.D."/>
        </authorList>
    </citation>
    <scope>NUCLEOTIDE SEQUENCE</scope>
    <source>
        <strain evidence="3">YMB-B2</strain>
    </source>
</reference>
<dbReference type="EMBL" id="JAGTTM010000002">
    <property type="protein sequence ID" value="MCC2029329.1"/>
    <property type="molecule type" value="Genomic_DNA"/>
</dbReference>